<evidence type="ECO:0000256" key="1">
    <source>
        <dbReference type="SAM" id="MobiDB-lite"/>
    </source>
</evidence>
<feature type="compositionally biased region" description="Basic and acidic residues" evidence="1">
    <location>
        <begin position="17"/>
        <end position="38"/>
    </location>
</feature>
<feature type="region of interest" description="Disordered" evidence="1">
    <location>
        <begin position="1"/>
        <end position="56"/>
    </location>
</feature>
<keyword evidence="3" id="KW-1185">Reference proteome</keyword>
<name>A0ABP8CL36_9ACTN</name>
<sequence length="56" mass="6186">MAAEVFVPAAVDGPVPHQRDPGRYVQREDDQGQERPGRPVEVSQADDDETGHGERM</sequence>
<organism evidence="2 3">
    <name type="scientific">Actinomadura meridiana</name>
    <dbReference type="NCBI Taxonomy" id="559626"/>
    <lineage>
        <taxon>Bacteria</taxon>
        <taxon>Bacillati</taxon>
        <taxon>Actinomycetota</taxon>
        <taxon>Actinomycetes</taxon>
        <taxon>Streptosporangiales</taxon>
        <taxon>Thermomonosporaceae</taxon>
        <taxon>Actinomadura</taxon>
    </lineage>
</organism>
<gene>
    <name evidence="2" type="ORF">GCM10022254_66100</name>
</gene>
<evidence type="ECO:0000313" key="3">
    <source>
        <dbReference type="Proteomes" id="UP001501710"/>
    </source>
</evidence>
<dbReference type="Proteomes" id="UP001501710">
    <property type="component" value="Unassembled WGS sequence"/>
</dbReference>
<reference evidence="3" key="1">
    <citation type="journal article" date="2019" name="Int. J. Syst. Evol. Microbiol.">
        <title>The Global Catalogue of Microorganisms (GCM) 10K type strain sequencing project: providing services to taxonomists for standard genome sequencing and annotation.</title>
        <authorList>
            <consortium name="The Broad Institute Genomics Platform"/>
            <consortium name="The Broad Institute Genome Sequencing Center for Infectious Disease"/>
            <person name="Wu L."/>
            <person name="Ma J."/>
        </authorList>
    </citation>
    <scope>NUCLEOTIDE SEQUENCE [LARGE SCALE GENOMIC DNA]</scope>
    <source>
        <strain evidence="3">JCM 17440</strain>
    </source>
</reference>
<evidence type="ECO:0000313" key="2">
    <source>
        <dbReference type="EMBL" id="GAA4240636.1"/>
    </source>
</evidence>
<protein>
    <submittedName>
        <fullName evidence="2">Uncharacterized protein</fullName>
    </submittedName>
</protein>
<proteinExistence type="predicted"/>
<comment type="caution">
    <text evidence="2">The sequence shown here is derived from an EMBL/GenBank/DDBJ whole genome shotgun (WGS) entry which is preliminary data.</text>
</comment>
<dbReference type="EMBL" id="BAABAS010000026">
    <property type="protein sequence ID" value="GAA4240636.1"/>
    <property type="molecule type" value="Genomic_DNA"/>
</dbReference>
<accession>A0ABP8CL36</accession>